<keyword evidence="5" id="KW-1185">Reference proteome</keyword>
<dbReference type="Pfam" id="PF13041">
    <property type="entry name" value="PPR_2"/>
    <property type="match status" value="2"/>
</dbReference>
<feature type="repeat" description="PPR" evidence="2">
    <location>
        <begin position="217"/>
        <end position="251"/>
    </location>
</feature>
<dbReference type="Proteomes" id="UP000834106">
    <property type="component" value="Chromosome 14"/>
</dbReference>
<evidence type="ECO:0000256" key="1">
    <source>
        <dbReference type="ARBA" id="ARBA00022737"/>
    </source>
</evidence>
<feature type="compositionally biased region" description="Polar residues" evidence="3">
    <location>
        <begin position="385"/>
        <end position="395"/>
    </location>
</feature>
<name>A0AAD1ZUR9_9LAMI</name>
<dbReference type="InterPro" id="IPR011990">
    <property type="entry name" value="TPR-like_helical_dom_sf"/>
</dbReference>
<dbReference type="PROSITE" id="PS51375">
    <property type="entry name" value="PPR"/>
    <property type="match status" value="2"/>
</dbReference>
<dbReference type="GO" id="GO:0009451">
    <property type="term" value="P:RNA modification"/>
    <property type="evidence" value="ECO:0007669"/>
    <property type="project" value="InterPro"/>
</dbReference>
<sequence length="409" mass="45397">MNYPTQTLKTLLRSPIAIKTGSQAKQLHAQIIKFQGGETPFYAFTTIVASVELSQYIRKQIASVNQNAYLNNNVKTQSDPSGGGMEVVDNLKKRKNEALCCLDSVRKVFEMMIVTDGVSWNTVIGGQVQNGMYEEALITVREMGNANLNPDSFTLSTILPIFSEYVDVMKGKEIHGYVTRHGFEEDVYIGSSLIDMYANCTQVEDSYKVFNLSPRKDSVLWNSIIAACVQNGRFDAGLKWFREMLMSGIEPVGVSFSSIMPACAHLTTLHLGKQLHGCIMRLGFDDNKYVASSLMDMDYFSMGLNISFSFIYVHEQTSTVITIIAIETQTIQIEEAIAIQSSNDIGHSTVEYHQGKPLGSFEGNESTAVSNEEKAIILYKPGSQTSEAKGLSSQEENSKSIWPMKLEKV</sequence>
<reference evidence="4" key="1">
    <citation type="submission" date="2023-05" db="EMBL/GenBank/DDBJ databases">
        <authorList>
            <person name="Huff M."/>
        </authorList>
    </citation>
    <scope>NUCLEOTIDE SEQUENCE</scope>
</reference>
<dbReference type="InterPro" id="IPR002885">
    <property type="entry name" value="PPR_rpt"/>
</dbReference>
<evidence type="ECO:0000313" key="5">
    <source>
        <dbReference type="Proteomes" id="UP000834106"/>
    </source>
</evidence>
<accession>A0AAD1ZUR9</accession>
<evidence type="ECO:0000256" key="2">
    <source>
        <dbReference type="PROSITE-ProRule" id="PRU00708"/>
    </source>
</evidence>
<feature type="repeat" description="PPR" evidence="2">
    <location>
        <begin position="116"/>
        <end position="150"/>
    </location>
</feature>
<evidence type="ECO:0000313" key="4">
    <source>
        <dbReference type="EMBL" id="CAI9775994.1"/>
    </source>
</evidence>
<keyword evidence="1" id="KW-0677">Repeat</keyword>
<dbReference type="PANTHER" id="PTHR47926">
    <property type="entry name" value="PENTATRICOPEPTIDE REPEAT-CONTAINING PROTEIN"/>
    <property type="match status" value="1"/>
</dbReference>
<proteinExistence type="predicted"/>
<dbReference type="FunFam" id="1.25.40.10:FF:000073">
    <property type="entry name" value="Pentatricopeptide repeat-containing protein chloroplastic"/>
    <property type="match status" value="1"/>
</dbReference>
<protein>
    <recommendedName>
        <fullName evidence="6">Pentatricopeptide repeat-containing protein</fullName>
    </recommendedName>
</protein>
<evidence type="ECO:0000256" key="3">
    <source>
        <dbReference type="SAM" id="MobiDB-lite"/>
    </source>
</evidence>
<dbReference type="Gene3D" id="1.25.40.10">
    <property type="entry name" value="Tetratricopeptide repeat domain"/>
    <property type="match status" value="2"/>
</dbReference>
<dbReference type="EMBL" id="OU503049">
    <property type="protein sequence ID" value="CAI9775994.1"/>
    <property type="molecule type" value="Genomic_DNA"/>
</dbReference>
<gene>
    <name evidence="4" type="ORF">FPE_LOCUS23424</name>
</gene>
<evidence type="ECO:0008006" key="6">
    <source>
        <dbReference type="Google" id="ProtNLM"/>
    </source>
</evidence>
<dbReference type="GO" id="GO:0003723">
    <property type="term" value="F:RNA binding"/>
    <property type="evidence" value="ECO:0007669"/>
    <property type="project" value="InterPro"/>
</dbReference>
<dbReference type="NCBIfam" id="TIGR00756">
    <property type="entry name" value="PPR"/>
    <property type="match status" value="2"/>
</dbReference>
<dbReference type="AlphaFoldDB" id="A0AAD1ZUR9"/>
<organism evidence="4 5">
    <name type="scientific">Fraxinus pennsylvanica</name>
    <dbReference type="NCBI Taxonomy" id="56036"/>
    <lineage>
        <taxon>Eukaryota</taxon>
        <taxon>Viridiplantae</taxon>
        <taxon>Streptophyta</taxon>
        <taxon>Embryophyta</taxon>
        <taxon>Tracheophyta</taxon>
        <taxon>Spermatophyta</taxon>
        <taxon>Magnoliopsida</taxon>
        <taxon>eudicotyledons</taxon>
        <taxon>Gunneridae</taxon>
        <taxon>Pentapetalae</taxon>
        <taxon>asterids</taxon>
        <taxon>lamiids</taxon>
        <taxon>Lamiales</taxon>
        <taxon>Oleaceae</taxon>
        <taxon>Oleeae</taxon>
        <taxon>Fraxinus</taxon>
    </lineage>
</organism>
<dbReference type="InterPro" id="IPR046960">
    <property type="entry name" value="PPR_At4g14850-like_plant"/>
</dbReference>
<feature type="region of interest" description="Disordered" evidence="3">
    <location>
        <begin position="385"/>
        <end position="409"/>
    </location>
</feature>